<organism evidence="6 7">
    <name type="scientific">Salegentibacter flavus</name>
    <dbReference type="NCBI Taxonomy" id="287099"/>
    <lineage>
        <taxon>Bacteria</taxon>
        <taxon>Pseudomonadati</taxon>
        <taxon>Bacteroidota</taxon>
        <taxon>Flavobacteriia</taxon>
        <taxon>Flavobacteriales</taxon>
        <taxon>Flavobacteriaceae</taxon>
        <taxon>Salegentibacter</taxon>
    </lineage>
</organism>
<name>A0A1I4Y7K2_9FLAO</name>
<proteinExistence type="predicted"/>
<dbReference type="InterPro" id="IPR036737">
    <property type="entry name" value="OmpA-like_sf"/>
</dbReference>
<evidence type="ECO:0000313" key="6">
    <source>
        <dbReference type="EMBL" id="SFN34062.1"/>
    </source>
</evidence>
<comment type="subcellular location">
    <subcellularLocation>
        <location evidence="1">Cell outer membrane</location>
    </subcellularLocation>
</comment>
<dbReference type="CDD" id="cd07185">
    <property type="entry name" value="OmpA_C-like"/>
    <property type="match status" value="1"/>
</dbReference>
<gene>
    <name evidence="6" type="ORF">SAMN05660413_00599</name>
</gene>
<dbReference type="PRINTS" id="PR01021">
    <property type="entry name" value="OMPADOMAIN"/>
</dbReference>
<evidence type="ECO:0000256" key="2">
    <source>
        <dbReference type="ARBA" id="ARBA00023136"/>
    </source>
</evidence>
<keyword evidence="3" id="KW-0998">Cell outer membrane</keyword>
<dbReference type="RefSeq" id="WP_175494744.1">
    <property type="nucleotide sequence ID" value="NZ_FOVL01000002.1"/>
</dbReference>
<evidence type="ECO:0000256" key="4">
    <source>
        <dbReference type="PROSITE-ProRule" id="PRU00473"/>
    </source>
</evidence>
<dbReference type="PANTHER" id="PTHR30329:SF21">
    <property type="entry name" value="LIPOPROTEIN YIAD-RELATED"/>
    <property type="match status" value="1"/>
</dbReference>
<evidence type="ECO:0000259" key="5">
    <source>
        <dbReference type="PROSITE" id="PS51123"/>
    </source>
</evidence>
<dbReference type="InterPro" id="IPR006665">
    <property type="entry name" value="OmpA-like"/>
</dbReference>
<evidence type="ECO:0000256" key="3">
    <source>
        <dbReference type="ARBA" id="ARBA00023237"/>
    </source>
</evidence>
<dbReference type="SUPFAM" id="SSF103088">
    <property type="entry name" value="OmpA-like"/>
    <property type="match status" value="1"/>
</dbReference>
<protein>
    <submittedName>
        <fullName evidence="6">OmpA family protein</fullName>
    </submittedName>
</protein>
<dbReference type="PANTHER" id="PTHR30329">
    <property type="entry name" value="STATOR ELEMENT OF FLAGELLAR MOTOR COMPLEX"/>
    <property type="match status" value="1"/>
</dbReference>
<dbReference type="Proteomes" id="UP000199153">
    <property type="component" value="Unassembled WGS sequence"/>
</dbReference>
<evidence type="ECO:0000256" key="1">
    <source>
        <dbReference type="ARBA" id="ARBA00004442"/>
    </source>
</evidence>
<dbReference type="Pfam" id="PF00691">
    <property type="entry name" value="OmpA"/>
    <property type="match status" value="1"/>
</dbReference>
<dbReference type="InterPro" id="IPR050330">
    <property type="entry name" value="Bact_OuterMem_StrucFunc"/>
</dbReference>
<evidence type="ECO:0000313" key="7">
    <source>
        <dbReference type="Proteomes" id="UP000199153"/>
    </source>
</evidence>
<accession>A0A1I4Y7K2</accession>
<dbReference type="GO" id="GO:0009279">
    <property type="term" value="C:cell outer membrane"/>
    <property type="evidence" value="ECO:0007669"/>
    <property type="project" value="UniProtKB-SubCell"/>
</dbReference>
<keyword evidence="2 4" id="KW-0472">Membrane</keyword>
<dbReference type="Gene3D" id="3.30.1330.60">
    <property type="entry name" value="OmpA-like domain"/>
    <property type="match status" value="1"/>
</dbReference>
<dbReference type="AlphaFoldDB" id="A0A1I4Y7K2"/>
<feature type="domain" description="OmpA-like" evidence="5">
    <location>
        <begin position="361"/>
        <end position="483"/>
    </location>
</feature>
<dbReference type="STRING" id="287099.SAMN05660413_00599"/>
<sequence length="494" mass="55852">MGERPQSHQNALKPYGLLYELLQNHDVDVKWIINPNKEKDGIDFSCREKDYRSGAFLVPVSYVTVGVRETFEAWELKGVVIQKMQEDLVLPVFTSLTIPPRWTLDKENGYIAVPFFQAAGIPSSAYGGARVSNWKTPAELGVCDDIFVLPHADPKFETHKNLYYWNQKYKGAIWAGCHAASILENLSGTAEESEELIQLNFLSAGFPGARSAGLVPFRDHRHGTPPYKNAFPSDPVAQYLGSPDKAHLNGSERIFFPKRINKWRSGAKVLVFDPDAPDIPDISNGEAAVSIYGHGFDNTENGLVMYQAGHSIYGETEEHVAAMRAFFNWSFYATEIKRKENLVSFKSRDSNKRNVGAKIGDDLTEILNLHPIHFDLDESIIRDKVKPQLTEIAEFMLKNPAILLDIRSHTDSRANDVYNQQLSDDRVEATRDFLIEKDVEEHRISGRGYGETELVNNCKNGIPCSEKQHEVNRRSEFILSIDCRIYNGEEDLQL</sequence>
<dbReference type="InterPro" id="IPR006664">
    <property type="entry name" value="OMP_bac"/>
</dbReference>
<reference evidence="6 7" key="1">
    <citation type="submission" date="2016-10" db="EMBL/GenBank/DDBJ databases">
        <authorList>
            <person name="de Groot N.N."/>
        </authorList>
    </citation>
    <scope>NUCLEOTIDE SEQUENCE [LARGE SCALE GENOMIC DNA]</scope>
    <source>
        <strain evidence="6 7">DSM 17794</strain>
    </source>
</reference>
<dbReference type="PROSITE" id="PS51123">
    <property type="entry name" value="OMPA_2"/>
    <property type="match status" value="1"/>
</dbReference>
<keyword evidence="7" id="KW-1185">Reference proteome</keyword>
<dbReference type="EMBL" id="FOVL01000002">
    <property type="protein sequence ID" value="SFN34062.1"/>
    <property type="molecule type" value="Genomic_DNA"/>
</dbReference>